<evidence type="ECO:0000313" key="13">
    <source>
        <dbReference type="EMBL" id="GGA23222.1"/>
    </source>
</evidence>
<keyword evidence="4" id="KW-1134">Transmembrane beta strand</keyword>
<feature type="domain" description="PapC-like C-terminal" evidence="11">
    <location>
        <begin position="798"/>
        <end position="862"/>
    </location>
</feature>
<feature type="domain" description="PapC N-terminal" evidence="12">
    <location>
        <begin position="62"/>
        <end position="224"/>
    </location>
</feature>
<keyword evidence="14" id="KW-1185">Reference proteome</keyword>
<evidence type="ECO:0000256" key="3">
    <source>
        <dbReference type="ARBA" id="ARBA00022448"/>
    </source>
</evidence>
<evidence type="ECO:0000256" key="6">
    <source>
        <dbReference type="ARBA" id="ARBA00022729"/>
    </source>
</evidence>
<gene>
    <name evidence="13" type="primary">cupB3</name>
    <name evidence="13" type="ORF">GCM10010981_09400</name>
</gene>
<dbReference type="InterPro" id="IPR042186">
    <property type="entry name" value="FimD_plug_dom"/>
</dbReference>
<dbReference type="Gene3D" id="3.10.20.410">
    <property type="match status" value="1"/>
</dbReference>
<dbReference type="RefSeq" id="WP_188793082.1">
    <property type="nucleotide sequence ID" value="NZ_BMJA01000001.1"/>
</dbReference>
<sequence length="927" mass="98425">MHPRSYDPGSAGQAHALALPRKRLGFFVHAALLCAASTAAADPASPAATLDPANAAAPEAVEFDAGFLPRGSHTSQVDLSRYEKGNIVLPGTYRADVTINGGLMSNRLDVTFAAVDGKASAQPCYDRDLLIRLGIDLLGIQRKTEEAAAHGEVAAKQALPMPEGSFCGDIGQYIPGATASFDSNEQSLTLTVPQIYMRRNARGYVNPESWDSGVPAAMVGYNFNTYSNTYGGRTSTSSYLGLTAGLNLGPWHLRHTGSLMTGGSRGARYQNNDIYVQRDLPKLQSQLMAGQVYTDGSVLDSVRIRGAVLATDDTMLPPTQTGYAPVVRGVAETTAKVIIRQRGVILDQVTVAPGPFVIDDLSPNGYGGDLEVEINEADGRKKILLVPYAATPQLLRQGYNRYSVSLGQMDDAGLKVKPAITQGALQRGLTNRVTGYGGATFAQGYGALTLGSALGTSIGAFSLDMTQARTTLPMGSPQSGRSVQLRYSKTFDSGLNFSLGAYRYSTRGYLSVRDAVSLHQLALEGGDPDNYDRLRSRLQLSVNQSLGKSGGQLYLQGQTDSYWTRRADQVNFTLGYMNQWKLLTYTLTAQRQRDLGMHRNDTQFNLTASIPLGRAVRAPTFNTTLVHDSNNNSSQLVGLNGQFGAQSQGTYALSAAHYQQNGTSGNANVQYNAPLATLTGNYSQSTGYRTASFGMSGGMVIHPGGVTLAQTVTDTIGIVHAPDAAGAVVNGASNNIKVDGRGYAVVPYLQPYRLNTVQLDPANISADVELKNASENVAPRRGAVVPLKFETESGRAVLIKADHPDGEPLPFGADVFDANGKSVGVVGQASRLYVRGVADSGTLTVKWGNAADEQCHIDYNLPSLGKQRQRTPDAIRASCTGVGVKSGTGSGTTVAPATVPSSTNWKPSAFETMPLSPAAHDQEEAKP</sequence>
<dbReference type="Pfam" id="PF13953">
    <property type="entry name" value="PapC_C"/>
    <property type="match status" value="1"/>
</dbReference>
<evidence type="ECO:0000313" key="14">
    <source>
        <dbReference type="Proteomes" id="UP000620046"/>
    </source>
</evidence>
<evidence type="ECO:0000256" key="1">
    <source>
        <dbReference type="ARBA" id="ARBA00004571"/>
    </source>
</evidence>
<dbReference type="Pfam" id="PF00577">
    <property type="entry name" value="Usher"/>
    <property type="match status" value="1"/>
</dbReference>
<evidence type="ECO:0000256" key="9">
    <source>
        <dbReference type="RuleBase" id="RU003884"/>
    </source>
</evidence>
<dbReference type="Gene3D" id="2.60.40.2070">
    <property type="match status" value="1"/>
</dbReference>
<dbReference type="SUPFAM" id="SSF141729">
    <property type="entry name" value="FimD N-terminal domain-like"/>
    <property type="match status" value="1"/>
</dbReference>
<dbReference type="EMBL" id="BMJA01000001">
    <property type="protein sequence ID" value="GGA23222.1"/>
    <property type="molecule type" value="Genomic_DNA"/>
</dbReference>
<keyword evidence="9" id="KW-1029">Fimbrium biogenesis</keyword>
<evidence type="ECO:0000259" key="11">
    <source>
        <dbReference type="Pfam" id="PF13953"/>
    </source>
</evidence>
<dbReference type="InterPro" id="IPR025949">
    <property type="entry name" value="PapC-like_C"/>
</dbReference>
<dbReference type="InterPro" id="IPR025885">
    <property type="entry name" value="PapC_N"/>
</dbReference>
<evidence type="ECO:0000256" key="10">
    <source>
        <dbReference type="SAM" id="MobiDB-lite"/>
    </source>
</evidence>
<organism evidence="13 14">
    <name type="scientific">Dyella nitratireducens</name>
    <dbReference type="NCBI Taxonomy" id="1849580"/>
    <lineage>
        <taxon>Bacteria</taxon>
        <taxon>Pseudomonadati</taxon>
        <taxon>Pseudomonadota</taxon>
        <taxon>Gammaproteobacteria</taxon>
        <taxon>Lysobacterales</taxon>
        <taxon>Rhodanobacteraceae</taxon>
        <taxon>Dyella</taxon>
    </lineage>
</organism>
<name>A0ABQ1FMV9_9GAMM</name>
<keyword evidence="5 9" id="KW-0812">Transmembrane</keyword>
<accession>A0ABQ1FMV9</accession>
<dbReference type="PROSITE" id="PS01151">
    <property type="entry name" value="FIMBRIAL_USHER"/>
    <property type="match status" value="1"/>
</dbReference>
<evidence type="ECO:0000259" key="12">
    <source>
        <dbReference type="Pfam" id="PF13954"/>
    </source>
</evidence>
<dbReference type="InterPro" id="IPR037224">
    <property type="entry name" value="PapC_N_sf"/>
</dbReference>
<dbReference type="InterPro" id="IPR018030">
    <property type="entry name" value="Fimbrial_membr_usher_CS"/>
</dbReference>
<reference evidence="14" key="1">
    <citation type="journal article" date="2019" name="Int. J. Syst. Evol. Microbiol.">
        <title>The Global Catalogue of Microorganisms (GCM) 10K type strain sequencing project: providing services to taxonomists for standard genome sequencing and annotation.</title>
        <authorList>
            <consortium name="The Broad Institute Genomics Platform"/>
            <consortium name="The Broad Institute Genome Sequencing Center for Infectious Disease"/>
            <person name="Wu L."/>
            <person name="Ma J."/>
        </authorList>
    </citation>
    <scope>NUCLEOTIDE SEQUENCE [LARGE SCALE GENOMIC DNA]</scope>
    <source>
        <strain evidence="14">CGMCC 1.15439</strain>
    </source>
</reference>
<evidence type="ECO:0000256" key="5">
    <source>
        <dbReference type="ARBA" id="ARBA00022692"/>
    </source>
</evidence>
<evidence type="ECO:0000256" key="8">
    <source>
        <dbReference type="ARBA" id="ARBA00023237"/>
    </source>
</evidence>
<dbReference type="PANTHER" id="PTHR30451:SF20">
    <property type="entry name" value="FIMBRIAE USHER"/>
    <property type="match status" value="1"/>
</dbReference>
<dbReference type="PANTHER" id="PTHR30451">
    <property type="entry name" value="OUTER MEMBRANE USHER PROTEIN"/>
    <property type="match status" value="1"/>
</dbReference>
<keyword evidence="3 9" id="KW-0813">Transport</keyword>
<dbReference type="InterPro" id="IPR000015">
    <property type="entry name" value="Fimb_usher"/>
</dbReference>
<comment type="caution">
    <text evidence="13">The sequence shown here is derived from an EMBL/GenBank/DDBJ whole genome shotgun (WGS) entry which is preliminary data.</text>
</comment>
<dbReference type="InterPro" id="IPR043142">
    <property type="entry name" value="PapC-like_C_sf"/>
</dbReference>
<evidence type="ECO:0000256" key="2">
    <source>
        <dbReference type="ARBA" id="ARBA00008064"/>
    </source>
</evidence>
<protein>
    <submittedName>
        <fullName evidence="13">Usher CupB3</fullName>
    </submittedName>
</protein>
<dbReference type="Pfam" id="PF13954">
    <property type="entry name" value="PapC_N"/>
    <property type="match status" value="1"/>
</dbReference>
<feature type="region of interest" description="Disordered" evidence="10">
    <location>
        <begin position="886"/>
        <end position="927"/>
    </location>
</feature>
<evidence type="ECO:0000256" key="4">
    <source>
        <dbReference type="ARBA" id="ARBA00022452"/>
    </source>
</evidence>
<proteinExistence type="inferred from homology"/>
<keyword evidence="8 9" id="KW-0998">Cell outer membrane</keyword>
<evidence type="ECO:0000256" key="7">
    <source>
        <dbReference type="ARBA" id="ARBA00023136"/>
    </source>
</evidence>
<comment type="subcellular location">
    <subcellularLocation>
        <location evidence="1 9">Cell outer membrane</location>
        <topology evidence="1 9">Multi-pass membrane protein</topology>
    </subcellularLocation>
</comment>
<dbReference type="Gene3D" id="2.60.40.2610">
    <property type="entry name" value="Outer membrane usher protein FimD, plug domain"/>
    <property type="match status" value="1"/>
</dbReference>
<dbReference type="Gene3D" id="2.60.40.3110">
    <property type="match status" value="1"/>
</dbReference>
<keyword evidence="7 9" id="KW-0472">Membrane</keyword>
<dbReference type="Proteomes" id="UP000620046">
    <property type="component" value="Unassembled WGS sequence"/>
</dbReference>
<keyword evidence="6" id="KW-0732">Signal</keyword>
<comment type="similarity">
    <text evidence="2 9">Belongs to the fimbrial export usher family.</text>
</comment>